<organism evidence="4 5">
    <name type="scientific">Candidatus Eisenbergiella merdipullorum</name>
    <dbReference type="NCBI Taxonomy" id="2838553"/>
    <lineage>
        <taxon>Bacteria</taxon>
        <taxon>Bacillati</taxon>
        <taxon>Bacillota</taxon>
        <taxon>Clostridia</taxon>
        <taxon>Lachnospirales</taxon>
        <taxon>Lachnospiraceae</taxon>
        <taxon>Eisenbergiella</taxon>
    </lineage>
</organism>
<feature type="domain" description="Inosine/uridine-preferring nucleoside hydrolase" evidence="3">
    <location>
        <begin position="21"/>
        <end position="260"/>
    </location>
</feature>
<keyword evidence="1 4" id="KW-0378">Hydrolase</keyword>
<gene>
    <name evidence="4" type="ORF">H9717_05025</name>
</gene>
<accession>A0A9D2I385</accession>
<dbReference type="GO" id="GO:0005829">
    <property type="term" value="C:cytosol"/>
    <property type="evidence" value="ECO:0007669"/>
    <property type="project" value="TreeGrafter"/>
</dbReference>
<dbReference type="PANTHER" id="PTHR12304:SF4">
    <property type="entry name" value="URIDINE NUCLEOSIDASE"/>
    <property type="match status" value="1"/>
</dbReference>
<dbReference type="InterPro" id="IPR023186">
    <property type="entry name" value="IUNH"/>
</dbReference>
<dbReference type="InterPro" id="IPR001910">
    <property type="entry name" value="Inosine/uridine_hydrolase_dom"/>
</dbReference>
<dbReference type="GO" id="GO:0008477">
    <property type="term" value="F:purine nucleosidase activity"/>
    <property type="evidence" value="ECO:0007669"/>
    <property type="project" value="TreeGrafter"/>
</dbReference>
<protein>
    <submittedName>
        <fullName evidence="4">Nucleoside hydrolase</fullName>
    </submittedName>
</protein>
<reference evidence="4" key="2">
    <citation type="submission" date="2021-04" db="EMBL/GenBank/DDBJ databases">
        <authorList>
            <person name="Gilroy R."/>
        </authorList>
    </citation>
    <scope>NUCLEOTIDE SEQUENCE</scope>
    <source>
        <strain evidence="4">CHK179-7159</strain>
    </source>
</reference>
<sequence>MKETDTMLLERLKRPEGKIDVVLDTDTYNEIDDQFALAYLLRSGEKLNVKAIYAAPFYNEKSDGPADGMEKSFQEIHRILGLMDRQDMAEHVYRGSKAYLKNETEPVESDAARHLARLAMQYTPEKPLYVAAIGAITNVASAILLQPEIRDRIVLVWLGGNAHNWPDNQEFNLMQDVAAARVVFGCGAALVQLPCMGVVSAFTTCGRELEQFLRGKNALCDYLVDLAEREGGAGSRYRCWTRAVWDVTAVGWLLNGGFMRDVLVPAPIPQYDHHYSFNPENHLIRYVYHIERDMLFDDLFRKLAGDSQGGE</sequence>
<dbReference type="Gene3D" id="3.90.245.10">
    <property type="entry name" value="Ribonucleoside hydrolase-like"/>
    <property type="match status" value="1"/>
</dbReference>
<dbReference type="GO" id="GO:0006152">
    <property type="term" value="P:purine nucleoside catabolic process"/>
    <property type="evidence" value="ECO:0007669"/>
    <property type="project" value="TreeGrafter"/>
</dbReference>
<dbReference type="PANTHER" id="PTHR12304">
    <property type="entry name" value="INOSINE-URIDINE PREFERRING NUCLEOSIDE HYDROLASE"/>
    <property type="match status" value="1"/>
</dbReference>
<evidence type="ECO:0000256" key="2">
    <source>
        <dbReference type="ARBA" id="ARBA00023295"/>
    </source>
</evidence>
<reference evidence="4" key="1">
    <citation type="journal article" date="2021" name="PeerJ">
        <title>Extensive microbial diversity within the chicken gut microbiome revealed by metagenomics and culture.</title>
        <authorList>
            <person name="Gilroy R."/>
            <person name="Ravi A."/>
            <person name="Getino M."/>
            <person name="Pursley I."/>
            <person name="Horton D.L."/>
            <person name="Alikhan N.F."/>
            <person name="Baker D."/>
            <person name="Gharbi K."/>
            <person name="Hall N."/>
            <person name="Watson M."/>
            <person name="Adriaenssens E.M."/>
            <person name="Foster-Nyarko E."/>
            <person name="Jarju S."/>
            <person name="Secka A."/>
            <person name="Antonio M."/>
            <person name="Oren A."/>
            <person name="Chaudhuri R.R."/>
            <person name="La Ragione R."/>
            <person name="Hildebrand F."/>
            <person name="Pallen M.J."/>
        </authorList>
    </citation>
    <scope>NUCLEOTIDE SEQUENCE</scope>
    <source>
        <strain evidence="4">CHK179-7159</strain>
    </source>
</reference>
<dbReference type="AlphaFoldDB" id="A0A9D2I385"/>
<dbReference type="Pfam" id="PF01156">
    <property type="entry name" value="IU_nuc_hydro"/>
    <property type="match status" value="1"/>
</dbReference>
<evidence type="ECO:0000313" key="5">
    <source>
        <dbReference type="Proteomes" id="UP000886858"/>
    </source>
</evidence>
<comment type="caution">
    <text evidence="4">The sequence shown here is derived from an EMBL/GenBank/DDBJ whole genome shotgun (WGS) entry which is preliminary data.</text>
</comment>
<dbReference type="SUPFAM" id="SSF53590">
    <property type="entry name" value="Nucleoside hydrolase"/>
    <property type="match status" value="1"/>
</dbReference>
<name>A0A9D2I385_9FIRM</name>
<evidence type="ECO:0000259" key="3">
    <source>
        <dbReference type="Pfam" id="PF01156"/>
    </source>
</evidence>
<proteinExistence type="predicted"/>
<dbReference type="EMBL" id="DWYY01000055">
    <property type="protein sequence ID" value="HJA92466.1"/>
    <property type="molecule type" value="Genomic_DNA"/>
</dbReference>
<keyword evidence="2" id="KW-0326">Glycosidase</keyword>
<dbReference type="Proteomes" id="UP000886858">
    <property type="component" value="Unassembled WGS sequence"/>
</dbReference>
<evidence type="ECO:0000313" key="4">
    <source>
        <dbReference type="EMBL" id="HJA92466.1"/>
    </source>
</evidence>
<dbReference type="InterPro" id="IPR036452">
    <property type="entry name" value="Ribo_hydro-like"/>
</dbReference>
<evidence type="ECO:0000256" key="1">
    <source>
        <dbReference type="ARBA" id="ARBA00022801"/>
    </source>
</evidence>